<accession>A0ABV8SVK1</accession>
<gene>
    <name evidence="1" type="ORF">ACFPN2_17940</name>
</gene>
<dbReference type="EMBL" id="JBHSDU010000003">
    <property type="protein sequence ID" value="MFC4310983.1"/>
    <property type="molecule type" value="Genomic_DNA"/>
</dbReference>
<sequence length="88" mass="9908">MTTTEPKLDEMTATGRHRAWVGESAGAIVRASNTPREPQRANWLDRAQPAASNSRHAAITRSLHTWSNYKSWTDKVKSNWDKDTKSGK</sequence>
<reference evidence="2" key="1">
    <citation type="journal article" date="2019" name="Int. J. Syst. Evol. Microbiol.">
        <title>The Global Catalogue of Microorganisms (GCM) 10K type strain sequencing project: providing services to taxonomists for standard genome sequencing and annotation.</title>
        <authorList>
            <consortium name="The Broad Institute Genomics Platform"/>
            <consortium name="The Broad Institute Genome Sequencing Center for Infectious Disease"/>
            <person name="Wu L."/>
            <person name="Ma J."/>
        </authorList>
    </citation>
    <scope>NUCLEOTIDE SEQUENCE [LARGE SCALE GENOMIC DNA]</scope>
    <source>
        <strain evidence="2">CGMCC 1.10759</strain>
    </source>
</reference>
<dbReference type="Proteomes" id="UP001595904">
    <property type="component" value="Unassembled WGS sequence"/>
</dbReference>
<proteinExistence type="predicted"/>
<comment type="caution">
    <text evidence="1">The sequence shown here is derived from an EMBL/GenBank/DDBJ whole genome shotgun (WGS) entry which is preliminary data.</text>
</comment>
<evidence type="ECO:0000313" key="2">
    <source>
        <dbReference type="Proteomes" id="UP001595904"/>
    </source>
</evidence>
<organism evidence="1 2">
    <name type="scientific">Steroidobacter flavus</name>
    <dbReference type="NCBI Taxonomy" id="1842136"/>
    <lineage>
        <taxon>Bacteria</taxon>
        <taxon>Pseudomonadati</taxon>
        <taxon>Pseudomonadota</taxon>
        <taxon>Gammaproteobacteria</taxon>
        <taxon>Steroidobacterales</taxon>
        <taxon>Steroidobacteraceae</taxon>
        <taxon>Steroidobacter</taxon>
    </lineage>
</organism>
<protein>
    <submittedName>
        <fullName evidence="1">Uncharacterized protein</fullName>
    </submittedName>
</protein>
<dbReference type="RefSeq" id="WP_380598937.1">
    <property type="nucleotide sequence ID" value="NZ_JBHSDU010000003.1"/>
</dbReference>
<keyword evidence="2" id="KW-1185">Reference proteome</keyword>
<evidence type="ECO:0000313" key="1">
    <source>
        <dbReference type="EMBL" id="MFC4310983.1"/>
    </source>
</evidence>
<name>A0ABV8SVK1_9GAMM</name>